<gene>
    <name evidence="8" type="ORF">Tpal_2756</name>
</gene>
<dbReference type="GO" id="GO:0016020">
    <property type="term" value="C:membrane"/>
    <property type="evidence" value="ECO:0007669"/>
    <property type="project" value="InterPro"/>
</dbReference>
<dbReference type="InterPro" id="IPR022781">
    <property type="entry name" value="Flagellar_biosynth_FliO"/>
</dbReference>
<proteinExistence type="predicted"/>
<accession>A0A143Z267</accession>
<feature type="compositionally biased region" description="Basic residues" evidence="6">
    <location>
        <begin position="110"/>
        <end position="121"/>
    </location>
</feature>
<evidence type="ECO:0000256" key="4">
    <source>
        <dbReference type="ARBA" id="ARBA00022989"/>
    </source>
</evidence>
<evidence type="ECO:0000313" key="8">
    <source>
        <dbReference type="EMBL" id="CZR02501.1"/>
    </source>
</evidence>
<evidence type="ECO:0000256" key="3">
    <source>
        <dbReference type="ARBA" id="ARBA00022692"/>
    </source>
</evidence>
<dbReference type="STRING" id="140314.SAMN04488076_12312"/>
<keyword evidence="5 7" id="KW-0472">Membrane</keyword>
<evidence type="ECO:0000313" key="9">
    <source>
        <dbReference type="Proteomes" id="UP000242754"/>
    </source>
</evidence>
<dbReference type="GO" id="GO:0044781">
    <property type="term" value="P:bacterial-type flagellum organization"/>
    <property type="evidence" value="ECO:0007669"/>
    <property type="project" value="InterPro"/>
</dbReference>
<evidence type="ECO:0000256" key="6">
    <source>
        <dbReference type="SAM" id="MobiDB-lite"/>
    </source>
</evidence>
<protein>
    <submittedName>
        <fullName evidence="8">Flagellar biosynthesis protein flio</fullName>
    </submittedName>
</protein>
<keyword evidence="3 7" id="KW-0812">Transmembrane</keyword>
<dbReference type="AlphaFoldDB" id="A0A143Z267"/>
<keyword evidence="8" id="KW-0282">Flagellum</keyword>
<sequence>MIYGVKSIVVLIMIIAAANYLLKFLNGFMTKKGKFINVIERMPLNRTSSLCIVEVSGKYYLMSCTDTRNEILKELAQEDVQTERKTGMQSLVRDSGLGSEMDREECRPPVRFRKEKRNRSV</sequence>
<evidence type="ECO:0000256" key="7">
    <source>
        <dbReference type="SAM" id="Phobius"/>
    </source>
</evidence>
<keyword evidence="2" id="KW-1003">Cell membrane</keyword>
<comment type="subcellular location">
    <subcellularLocation>
        <location evidence="1">Cell membrane</location>
    </subcellularLocation>
</comment>
<feature type="region of interest" description="Disordered" evidence="6">
    <location>
        <begin position="82"/>
        <end position="121"/>
    </location>
</feature>
<evidence type="ECO:0000256" key="2">
    <source>
        <dbReference type="ARBA" id="ARBA00022475"/>
    </source>
</evidence>
<organism evidence="8 9">
    <name type="scientific">Trichococcus palustris</name>
    <dbReference type="NCBI Taxonomy" id="140314"/>
    <lineage>
        <taxon>Bacteria</taxon>
        <taxon>Bacillati</taxon>
        <taxon>Bacillota</taxon>
        <taxon>Bacilli</taxon>
        <taxon>Lactobacillales</taxon>
        <taxon>Carnobacteriaceae</taxon>
        <taxon>Trichococcus</taxon>
    </lineage>
</organism>
<keyword evidence="4 7" id="KW-1133">Transmembrane helix</keyword>
<keyword evidence="9" id="KW-1185">Reference proteome</keyword>
<keyword evidence="8" id="KW-0966">Cell projection</keyword>
<dbReference type="Proteomes" id="UP000242754">
    <property type="component" value="Unassembled WGS sequence"/>
</dbReference>
<keyword evidence="8" id="KW-0969">Cilium</keyword>
<dbReference type="EMBL" id="FJNE01000013">
    <property type="protein sequence ID" value="CZR02501.1"/>
    <property type="molecule type" value="Genomic_DNA"/>
</dbReference>
<dbReference type="Pfam" id="PF04347">
    <property type="entry name" value="FliO"/>
    <property type="match status" value="1"/>
</dbReference>
<evidence type="ECO:0000256" key="5">
    <source>
        <dbReference type="ARBA" id="ARBA00023136"/>
    </source>
</evidence>
<name>A0A143Z267_9LACT</name>
<feature type="transmembrane region" description="Helical" evidence="7">
    <location>
        <begin position="6"/>
        <end position="25"/>
    </location>
</feature>
<reference evidence="8 9" key="1">
    <citation type="submission" date="2016-02" db="EMBL/GenBank/DDBJ databases">
        <authorList>
            <person name="Wen L."/>
            <person name="He K."/>
            <person name="Yang H."/>
        </authorList>
    </citation>
    <scope>NUCLEOTIDE SEQUENCE [LARGE SCALE GENOMIC DNA]</scope>
    <source>
        <strain evidence="8">Trichococcus palustris</strain>
    </source>
</reference>
<evidence type="ECO:0000256" key="1">
    <source>
        <dbReference type="ARBA" id="ARBA00004236"/>
    </source>
</evidence>